<dbReference type="EMBL" id="JACGWL010000015">
    <property type="protein sequence ID" value="KAK4386138.1"/>
    <property type="molecule type" value="Genomic_DNA"/>
</dbReference>
<dbReference type="InterPro" id="IPR013103">
    <property type="entry name" value="RVT_2"/>
</dbReference>
<evidence type="ECO:0000256" key="1">
    <source>
        <dbReference type="ARBA" id="ARBA00022723"/>
    </source>
</evidence>
<proteinExistence type="predicted"/>
<reference evidence="4" key="2">
    <citation type="journal article" date="2024" name="Plant">
        <title>Genomic evolution and insights into agronomic trait innovations of Sesamum species.</title>
        <authorList>
            <person name="Miao H."/>
            <person name="Wang L."/>
            <person name="Qu L."/>
            <person name="Liu H."/>
            <person name="Sun Y."/>
            <person name="Le M."/>
            <person name="Wang Q."/>
            <person name="Wei S."/>
            <person name="Zheng Y."/>
            <person name="Lin W."/>
            <person name="Duan Y."/>
            <person name="Cao H."/>
            <person name="Xiong S."/>
            <person name="Wang X."/>
            <person name="Wei L."/>
            <person name="Li C."/>
            <person name="Ma Q."/>
            <person name="Ju M."/>
            <person name="Zhao R."/>
            <person name="Li G."/>
            <person name="Mu C."/>
            <person name="Tian Q."/>
            <person name="Mei H."/>
            <person name="Zhang T."/>
            <person name="Gao T."/>
            <person name="Zhang H."/>
        </authorList>
    </citation>
    <scope>NUCLEOTIDE SEQUENCE</scope>
    <source>
        <strain evidence="4">K16</strain>
    </source>
</reference>
<dbReference type="Proteomes" id="UP001289374">
    <property type="component" value="Unassembled WGS sequence"/>
</dbReference>
<evidence type="ECO:0000313" key="5">
    <source>
        <dbReference type="Proteomes" id="UP001289374"/>
    </source>
</evidence>
<evidence type="ECO:0000259" key="3">
    <source>
        <dbReference type="Pfam" id="PF07727"/>
    </source>
</evidence>
<keyword evidence="5" id="KW-1185">Reference proteome</keyword>
<gene>
    <name evidence="4" type="ORF">Sango_2484400</name>
</gene>
<dbReference type="AlphaFoldDB" id="A0AAE1W3L4"/>
<dbReference type="PANTHER" id="PTHR42648:SF27">
    <property type="entry name" value="RNA-DIRECTED DNA POLYMERASE"/>
    <property type="match status" value="1"/>
</dbReference>
<dbReference type="Pfam" id="PF07727">
    <property type="entry name" value="RVT_2"/>
    <property type="match status" value="1"/>
</dbReference>
<dbReference type="GO" id="GO:0016787">
    <property type="term" value="F:hydrolase activity"/>
    <property type="evidence" value="ECO:0007669"/>
    <property type="project" value="UniProtKB-KW"/>
</dbReference>
<dbReference type="InterPro" id="IPR039537">
    <property type="entry name" value="Retrotran_Ty1/copia-like"/>
</dbReference>
<name>A0AAE1W3L4_9LAMI</name>
<keyword evidence="1" id="KW-0479">Metal-binding</keyword>
<organism evidence="4 5">
    <name type="scientific">Sesamum angolense</name>
    <dbReference type="NCBI Taxonomy" id="2727404"/>
    <lineage>
        <taxon>Eukaryota</taxon>
        <taxon>Viridiplantae</taxon>
        <taxon>Streptophyta</taxon>
        <taxon>Embryophyta</taxon>
        <taxon>Tracheophyta</taxon>
        <taxon>Spermatophyta</taxon>
        <taxon>Magnoliopsida</taxon>
        <taxon>eudicotyledons</taxon>
        <taxon>Gunneridae</taxon>
        <taxon>Pentapetalae</taxon>
        <taxon>asterids</taxon>
        <taxon>lamiids</taxon>
        <taxon>Lamiales</taxon>
        <taxon>Pedaliaceae</taxon>
        <taxon>Sesamum</taxon>
    </lineage>
</organism>
<accession>A0AAE1W3L4</accession>
<sequence length="598" mass="67465">MISAAIAMRKGIERGLFQSIYQSKYVLQKSRKLNKDEVVLRLGDGKAVAAEAVGIINLVISDRVRQELKDCYSVPSMIKNIISIWLLVNAGFEFLVNKNCFYLMKDGSSHLLGKLNNGLYILQRMKRLVDSKSLEIDNLDNLPAYRGGEYVSGEFIDYLKKNDIVSQWTPPGVPQLAERNNRTLPDMILSMMSFTELPLSFWGYALETATRLLNIAQSKTVPQTPYQIWHNKSTSYKYLKVWVSPAYIKRLVGDKLHSRSSLCKFIDYPKETAGYYFYDPLSRRSARVPQPPERYGFLGVTGQLDNDPKTYREAISDIDSEKWLEVMKSKMDSMSSNEVWMLVDTPKGGKPVGWKWVYKHKIGADGEVTTFKARLVAKGYTQRPGDDFEETFSPVAMAKSIRIMIATTACTKSPHPLSGGVLVFRGSPDRDVGSRRSMEPTLEAELENNNVRNSGLPDPLQFQLRILKEGGKFNKVRCQGPAVLVAAVIVTMSFWSCPVLKNAWDLFLAGEGKVGIEPPYLLQKLPSPELVRGPSFEGCMGLRKGEGWCGNVAAKTCWSPKRSSCFVVWHWFEEGIGCGWESCLLRWLLVALWIAQRL</sequence>
<dbReference type="SUPFAM" id="SSF53098">
    <property type="entry name" value="Ribonuclease H-like"/>
    <property type="match status" value="1"/>
</dbReference>
<dbReference type="Gene3D" id="3.30.420.10">
    <property type="entry name" value="Ribonuclease H-like superfamily/Ribonuclease H"/>
    <property type="match status" value="1"/>
</dbReference>
<evidence type="ECO:0000256" key="2">
    <source>
        <dbReference type="ARBA" id="ARBA00022801"/>
    </source>
</evidence>
<dbReference type="GO" id="GO:0046872">
    <property type="term" value="F:metal ion binding"/>
    <property type="evidence" value="ECO:0007669"/>
    <property type="project" value="UniProtKB-KW"/>
</dbReference>
<evidence type="ECO:0000313" key="4">
    <source>
        <dbReference type="EMBL" id="KAK4386138.1"/>
    </source>
</evidence>
<feature type="domain" description="Reverse transcriptase Ty1/copia-type" evidence="3">
    <location>
        <begin position="337"/>
        <end position="410"/>
    </location>
</feature>
<dbReference type="InterPro" id="IPR036397">
    <property type="entry name" value="RNaseH_sf"/>
</dbReference>
<dbReference type="InterPro" id="IPR012337">
    <property type="entry name" value="RNaseH-like_sf"/>
</dbReference>
<keyword evidence="2" id="KW-0378">Hydrolase</keyword>
<dbReference type="GO" id="GO:0003676">
    <property type="term" value="F:nucleic acid binding"/>
    <property type="evidence" value="ECO:0007669"/>
    <property type="project" value="InterPro"/>
</dbReference>
<dbReference type="PANTHER" id="PTHR42648">
    <property type="entry name" value="TRANSPOSASE, PUTATIVE-RELATED"/>
    <property type="match status" value="1"/>
</dbReference>
<protein>
    <submittedName>
        <fullName evidence="4">Retrovirus-related Pol polyprotein from transposon RE1</fullName>
    </submittedName>
</protein>
<reference evidence="4" key="1">
    <citation type="submission" date="2020-06" db="EMBL/GenBank/DDBJ databases">
        <authorList>
            <person name="Li T."/>
            <person name="Hu X."/>
            <person name="Zhang T."/>
            <person name="Song X."/>
            <person name="Zhang H."/>
            <person name="Dai N."/>
            <person name="Sheng W."/>
            <person name="Hou X."/>
            <person name="Wei L."/>
        </authorList>
    </citation>
    <scope>NUCLEOTIDE SEQUENCE</scope>
    <source>
        <strain evidence="4">K16</strain>
        <tissue evidence="4">Leaf</tissue>
    </source>
</reference>
<comment type="caution">
    <text evidence="4">The sequence shown here is derived from an EMBL/GenBank/DDBJ whole genome shotgun (WGS) entry which is preliminary data.</text>
</comment>